<protein>
    <submittedName>
        <fullName evidence="1">Uncharacterized protein</fullName>
    </submittedName>
</protein>
<keyword evidence="2" id="KW-1185">Reference proteome</keyword>
<sequence>MNQAFDGFVKELCSANVNLNEPVFFAKSAVFLEQELTRYLKIEGQHKHSLRFLILSAKKLKNSETDNKFWNALLAFNRLIEGAIESQCTSQKSDHWLRFINIIENLQGYKGSQIFTTTNIKQKRKLRLYFAYMLTWEHIRYIAGYEDDYSPSGDILDAFSPLEEEGEHCHDDAHTHCHDHEH</sequence>
<name>A1SVW7_PSYIN</name>
<dbReference type="Proteomes" id="UP000000639">
    <property type="component" value="Chromosome"/>
</dbReference>
<dbReference type="EMBL" id="CP000510">
    <property type="protein sequence ID" value="ABM03632.1"/>
    <property type="molecule type" value="Genomic_DNA"/>
</dbReference>
<gene>
    <name evidence="1" type="ordered locus">Ping_1855</name>
</gene>
<dbReference type="OrthoDB" id="6214224at2"/>
<evidence type="ECO:0000313" key="1">
    <source>
        <dbReference type="EMBL" id="ABM03632.1"/>
    </source>
</evidence>
<dbReference type="STRING" id="357804.Ping_1855"/>
<dbReference type="eggNOG" id="ENOG5031M9F">
    <property type="taxonomic scope" value="Bacteria"/>
</dbReference>
<reference evidence="1 2" key="1">
    <citation type="submission" date="2007-01" db="EMBL/GenBank/DDBJ databases">
        <title>Complete sequence of Psychromonas ingrahamii 37.</title>
        <authorList>
            <consortium name="US DOE Joint Genome Institute"/>
            <person name="Copeland A."/>
            <person name="Lucas S."/>
            <person name="Lapidus A."/>
            <person name="Barry K."/>
            <person name="Detter J.C."/>
            <person name="Glavina del Rio T."/>
            <person name="Hammon N."/>
            <person name="Israni S."/>
            <person name="Dalin E."/>
            <person name="Tice H."/>
            <person name="Pitluck S."/>
            <person name="Thompson L.S."/>
            <person name="Brettin T."/>
            <person name="Bruce D."/>
            <person name="Han C."/>
            <person name="Tapia R."/>
            <person name="Schmutz J."/>
            <person name="Larimer F."/>
            <person name="Land M."/>
            <person name="Hauser L."/>
            <person name="Kyrpides N."/>
            <person name="Ivanova N."/>
            <person name="Staley J."/>
            <person name="Richardson P."/>
        </authorList>
    </citation>
    <scope>NUCLEOTIDE SEQUENCE [LARGE SCALE GENOMIC DNA]</scope>
    <source>
        <strain evidence="1 2">37</strain>
    </source>
</reference>
<accession>A1SVW7</accession>
<dbReference type="RefSeq" id="WP_011770192.1">
    <property type="nucleotide sequence ID" value="NC_008709.1"/>
</dbReference>
<dbReference type="KEGG" id="pin:Ping_1855"/>
<evidence type="ECO:0000313" key="2">
    <source>
        <dbReference type="Proteomes" id="UP000000639"/>
    </source>
</evidence>
<proteinExistence type="predicted"/>
<organism evidence="1 2">
    <name type="scientific">Psychromonas ingrahamii (strain DSM 17664 / CCUG 51855 / 37)</name>
    <dbReference type="NCBI Taxonomy" id="357804"/>
    <lineage>
        <taxon>Bacteria</taxon>
        <taxon>Pseudomonadati</taxon>
        <taxon>Pseudomonadota</taxon>
        <taxon>Gammaproteobacteria</taxon>
        <taxon>Alteromonadales</taxon>
        <taxon>Psychromonadaceae</taxon>
        <taxon>Psychromonas</taxon>
    </lineage>
</organism>
<dbReference type="HOGENOM" id="CLU_1480857_0_0_6"/>
<dbReference type="AlphaFoldDB" id="A1SVW7"/>